<dbReference type="EMBL" id="CP144542">
    <property type="protein sequence ID" value="WVW81749.1"/>
    <property type="molecule type" value="Genomic_DNA"/>
</dbReference>
<dbReference type="KEGG" id="kbi:30206847"/>
<dbReference type="InterPro" id="IPR011042">
    <property type="entry name" value="6-blade_b-propeller_TolB-like"/>
</dbReference>
<gene>
    <name evidence="3" type="ORF">I302_02448</name>
    <name evidence="4" type="ORF">I302_103745</name>
</gene>
<dbReference type="AlphaFoldDB" id="A0A1B9G983"/>
<reference evidence="4" key="4">
    <citation type="submission" date="2024-02" db="EMBL/GenBank/DDBJ databases">
        <title>Comparative genomics of Cryptococcus and Kwoniella reveals pathogenesis evolution and contrasting modes of karyotype evolution via chromosome fusion or intercentromeric recombination.</title>
        <authorList>
            <person name="Coelho M.A."/>
            <person name="David-Palma M."/>
            <person name="Shea T."/>
            <person name="Bowers K."/>
            <person name="McGinley-Smith S."/>
            <person name="Mohammad A.W."/>
            <person name="Gnirke A."/>
            <person name="Yurkov A.M."/>
            <person name="Nowrousian M."/>
            <person name="Sun S."/>
            <person name="Cuomo C.A."/>
            <person name="Heitman J."/>
        </authorList>
    </citation>
    <scope>NUCLEOTIDE SEQUENCE</scope>
    <source>
        <strain evidence="4">CBS 10118</strain>
    </source>
</reference>
<accession>A0A1B9G983</accession>
<proteinExistence type="predicted"/>
<dbReference type="Gene3D" id="2.120.10.30">
    <property type="entry name" value="TolB, C-terminal domain"/>
    <property type="match status" value="1"/>
</dbReference>
<evidence type="ECO:0000313" key="3">
    <source>
        <dbReference type="EMBL" id="OCF27605.1"/>
    </source>
</evidence>
<dbReference type="RefSeq" id="XP_019048675.1">
    <property type="nucleotide sequence ID" value="XM_019189113.1"/>
</dbReference>
<organism evidence="3">
    <name type="scientific">Kwoniella bestiolae CBS 10118</name>
    <dbReference type="NCBI Taxonomy" id="1296100"/>
    <lineage>
        <taxon>Eukaryota</taxon>
        <taxon>Fungi</taxon>
        <taxon>Dikarya</taxon>
        <taxon>Basidiomycota</taxon>
        <taxon>Agaricomycotina</taxon>
        <taxon>Tremellomycetes</taxon>
        <taxon>Tremellales</taxon>
        <taxon>Cryptococcaceae</taxon>
        <taxon>Kwoniella</taxon>
    </lineage>
</organism>
<keyword evidence="5" id="KW-1185">Reference proteome</keyword>
<evidence type="ECO:0000313" key="4">
    <source>
        <dbReference type="EMBL" id="WVW81749.1"/>
    </source>
</evidence>
<feature type="signal peptide" evidence="1">
    <location>
        <begin position="1"/>
        <end position="23"/>
    </location>
</feature>
<dbReference type="PANTHER" id="PTHR47064">
    <property type="entry name" value="PUTATIVE (AFU_ORTHOLOGUE AFUA_1G08990)-RELATED"/>
    <property type="match status" value="1"/>
</dbReference>
<dbReference type="EMBL" id="KI894019">
    <property type="protein sequence ID" value="OCF27605.1"/>
    <property type="molecule type" value="Genomic_DNA"/>
</dbReference>
<keyword evidence="1" id="KW-0732">Signal</keyword>
<feature type="chain" id="PRO_5042334919" evidence="1">
    <location>
        <begin position="24"/>
        <end position="409"/>
    </location>
</feature>
<dbReference type="OrthoDB" id="423498at2759"/>
<reference evidence="3" key="1">
    <citation type="submission" date="2013-07" db="EMBL/GenBank/DDBJ databases">
        <title>The Genome Sequence of Cryptococcus bestiolae CBS10118.</title>
        <authorList>
            <consortium name="The Broad Institute Genome Sequencing Platform"/>
            <person name="Cuomo C."/>
            <person name="Litvintseva A."/>
            <person name="Chen Y."/>
            <person name="Heitman J."/>
            <person name="Sun S."/>
            <person name="Springer D."/>
            <person name="Dromer F."/>
            <person name="Young S.K."/>
            <person name="Zeng Q."/>
            <person name="Gargeya S."/>
            <person name="Fitzgerald M."/>
            <person name="Abouelleil A."/>
            <person name="Alvarado L."/>
            <person name="Berlin A.M."/>
            <person name="Chapman S.B."/>
            <person name="Dewar J."/>
            <person name="Goldberg J."/>
            <person name="Griggs A."/>
            <person name="Gujja S."/>
            <person name="Hansen M."/>
            <person name="Howarth C."/>
            <person name="Imamovic A."/>
            <person name="Larimer J."/>
            <person name="McCowan C."/>
            <person name="Murphy C."/>
            <person name="Pearson M."/>
            <person name="Priest M."/>
            <person name="Roberts A."/>
            <person name="Saif S."/>
            <person name="Shea T."/>
            <person name="Sykes S."/>
            <person name="Wortman J."/>
            <person name="Nusbaum C."/>
            <person name="Birren B."/>
        </authorList>
    </citation>
    <scope>NUCLEOTIDE SEQUENCE [LARGE SCALE GENOMIC DNA]</scope>
    <source>
        <strain evidence="3">CBS 10118</strain>
    </source>
</reference>
<dbReference type="InterPro" id="IPR013658">
    <property type="entry name" value="SGL"/>
</dbReference>
<evidence type="ECO:0000259" key="2">
    <source>
        <dbReference type="Pfam" id="PF08450"/>
    </source>
</evidence>
<name>A0A1B9G983_9TREE</name>
<dbReference type="Pfam" id="PF08450">
    <property type="entry name" value="SGL"/>
    <property type="match status" value="1"/>
</dbReference>
<feature type="domain" description="SMP-30/Gluconolactonase/LRE-like region" evidence="2">
    <location>
        <begin position="172"/>
        <end position="380"/>
    </location>
</feature>
<dbReference type="InterPro" id="IPR052988">
    <property type="entry name" value="Oryzine_lactonohydrolase"/>
</dbReference>
<protein>
    <submittedName>
        <fullName evidence="3">Gluconolactonase</fullName>
    </submittedName>
</protein>
<dbReference type="Proteomes" id="UP000092730">
    <property type="component" value="Chromosome 2"/>
</dbReference>
<dbReference type="GeneID" id="30206847"/>
<sequence length="409" mass="44874">MIFSQTNFTILATLLHAALLAQADTPRYAQKIDPRSFAVLDNVPTGIIFNGTSHFMPPGTTSESLKAKPFHIYDDSFYDIIGSDPTLTLLAQTDTDPIFHEAVVWHPETNSVYFAQNAGPVAAGTGLNKSAIVQKIYLDEADKIVAQGNGSGFVNITTVNSGQQVINPNGGTNFRGKIVYTAEGQGDNIPAALYLIDPNDNDNTTVILNNFFGRQYDSLNDVAVNPRNHELYFTDGPFGWVQAFRPDPVLPTQVYRFNYDTGVVRAVADGFHMTNGITFSPDGMYAYITDTGLSSGFWGYNYTNPSTIYRYDVSDDGNFSNRQLFAYNEIRVPDGIHCDKQGNVYVGNGDGINVYNPSGLLIGKIYLGTTSANFAFTGKGKMVVCAETKLWYVNWNAEGADITSREYMG</sequence>
<reference evidence="4" key="2">
    <citation type="submission" date="2013-07" db="EMBL/GenBank/DDBJ databases">
        <authorList>
            <consortium name="The Broad Institute Genome Sequencing Platform"/>
            <person name="Cuomo C."/>
            <person name="Litvintseva A."/>
            <person name="Chen Y."/>
            <person name="Heitman J."/>
            <person name="Sun S."/>
            <person name="Springer D."/>
            <person name="Dromer F."/>
            <person name="Young S.K."/>
            <person name="Zeng Q."/>
            <person name="Gargeya S."/>
            <person name="Fitzgerald M."/>
            <person name="Abouelleil A."/>
            <person name="Alvarado L."/>
            <person name="Berlin A.M."/>
            <person name="Chapman S.B."/>
            <person name="Dewar J."/>
            <person name="Goldberg J."/>
            <person name="Griggs A."/>
            <person name="Gujja S."/>
            <person name="Hansen M."/>
            <person name="Howarth C."/>
            <person name="Imamovic A."/>
            <person name="Larimer J."/>
            <person name="McCowan C."/>
            <person name="Murphy C."/>
            <person name="Pearson M."/>
            <person name="Priest M."/>
            <person name="Roberts A."/>
            <person name="Saif S."/>
            <person name="Shea T."/>
            <person name="Sykes S."/>
            <person name="Wortman J."/>
            <person name="Nusbaum C."/>
            <person name="Birren B."/>
        </authorList>
    </citation>
    <scope>NUCLEOTIDE SEQUENCE</scope>
    <source>
        <strain evidence="4">CBS 10118</strain>
    </source>
</reference>
<evidence type="ECO:0000313" key="5">
    <source>
        <dbReference type="Proteomes" id="UP000092730"/>
    </source>
</evidence>
<reference evidence="3" key="3">
    <citation type="submission" date="2014-01" db="EMBL/GenBank/DDBJ databases">
        <title>Evolution of pathogenesis and genome organization in the Tremellales.</title>
        <authorList>
            <person name="Cuomo C."/>
            <person name="Litvintseva A."/>
            <person name="Heitman J."/>
            <person name="Chen Y."/>
            <person name="Sun S."/>
            <person name="Springer D."/>
            <person name="Dromer F."/>
            <person name="Young S."/>
            <person name="Zeng Q."/>
            <person name="Chapman S."/>
            <person name="Gujja S."/>
            <person name="Saif S."/>
            <person name="Birren B."/>
        </authorList>
    </citation>
    <scope>NUCLEOTIDE SEQUENCE</scope>
    <source>
        <strain evidence="3">CBS 10118</strain>
    </source>
</reference>
<evidence type="ECO:0000256" key="1">
    <source>
        <dbReference type="SAM" id="SignalP"/>
    </source>
</evidence>
<dbReference type="VEuPathDB" id="FungiDB:I302_02448"/>
<dbReference type="STRING" id="1296100.A0A1B9G983"/>
<dbReference type="SUPFAM" id="SSF63829">
    <property type="entry name" value="Calcium-dependent phosphotriesterase"/>
    <property type="match status" value="1"/>
</dbReference>
<dbReference type="PANTHER" id="PTHR47064:SF2">
    <property type="entry name" value="SMP-30_GLUCONOLACTONASE_LRE-LIKE REGION DOMAIN-CONTAINING PROTEIN-RELATED"/>
    <property type="match status" value="1"/>
</dbReference>